<accession>A0A1Q3CI17</accession>
<dbReference type="Proteomes" id="UP000187406">
    <property type="component" value="Unassembled WGS sequence"/>
</dbReference>
<sequence>PPFFDGINYSQWIVKMTSFIQSLDYDLWDVIVFGPELPREHLSKPRIRYDEKEKEILRLNPKAKHLIFCALSPNEFNRISSCVSAKEIWDRLEDAYESSNQELKGAQKNLKKPENKAWWSESDYSNSDEENDDEATNLCLIENEETESDSEEEDASEEESDNEVSYDDLIKIVEKYSYTISSLKKNVKSLSDENNQLKSISLTNED</sequence>
<gene>
    <name evidence="2" type="ORF">CFOL_v3_23376</name>
</gene>
<evidence type="ECO:0000313" key="3">
    <source>
        <dbReference type="Proteomes" id="UP000187406"/>
    </source>
</evidence>
<dbReference type="Pfam" id="PF14223">
    <property type="entry name" value="Retrotran_gag_2"/>
    <property type="match status" value="1"/>
</dbReference>
<dbReference type="OrthoDB" id="116316at2759"/>
<dbReference type="EMBL" id="BDDD01002074">
    <property type="protein sequence ID" value="GAV79914.1"/>
    <property type="molecule type" value="Genomic_DNA"/>
</dbReference>
<feature type="region of interest" description="Disordered" evidence="1">
    <location>
        <begin position="143"/>
        <end position="166"/>
    </location>
</feature>
<evidence type="ECO:0000313" key="2">
    <source>
        <dbReference type="EMBL" id="GAV79914.1"/>
    </source>
</evidence>
<dbReference type="InParanoid" id="A0A1Q3CI17"/>
<comment type="caution">
    <text evidence="2">The sequence shown here is derived from an EMBL/GenBank/DDBJ whole genome shotgun (WGS) entry which is preliminary data.</text>
</comment>
<organism evidence="2 3">
    <name type="scientific">Cephalotus follicularis</name>
    <name type="common">Albany pitcher plant</name>
    <dbReference type="NCBI Taxonomy" id="3775"/>
    <lineage>
        <taxon>Eukaryota</taxon>
        <taxon>Viridiplantae</taxon>
        <taxon>Streptophyta</taxon>
        <taxon>Embryophyta</taxon>
        <taxon>Tracheophyta</taxon>
        <taxon>Spermatophyta</taxon>
        <taxon>Magnoliopsida</taxon>
        <taxon>eudicotyledons</taxon>
        <taxon>Gunneridae</taxon>
        <taxon>Pentapetalae</taxon>
        <taxon>rosids</taxon>
        <taxon>fabids</taxon>
        <taxon>Oxalidales</taxon>
        <taxon>Cephalotaceae</taxon>
        <taxon>Cephalotus</taxon>
    </lineage>
</organism>
<evidence type="ECO:0000256" key="1">
    <source>
        <dbReference type="SAM" id="MobiDB-lite"/>
    </source>
</evidence>
<name>A0A1Q3CI17_CEPFO</name>
<dbReference type="PANTHER" id="PTHR34676:SF8">
    <property type="entry name" value="TRANSMEMBRANE PROTEIN"/>
    <property type="match status" value="1"/>
</dbReference>
<keyword evidence="3" id="KW-1185">Reference proteome</keyword>
<dbReference type="AlphaFoldDB" id="A0A1Q3CI17"/>
<feature type="non-terminal residue" evidence="2">
    <location>
        <position position="1"/>
    </location>
</feature>
<dbReference type="PANTHER" id="PTHR34676">
    <property type="entry name" value="DUF4219 DOMAIN-CONTAINING PROTEIN-RELATED"/>
    <property type="match status" value="1"/>
</dbReference>
<reference evidence="3" key="1">
    <citation type="submission" date="2016-04" db="EMBL/GenBank/DDBJ databases">
        <title>Cephalotus genome sequencing.</title>
        <authorList>
            <person name="Fukushima K."/>
            <person name="Hasebe M."/>
            <person name="Fang X."/>
        </authorList>
    </citation>
    <scope>NUCLEOTIDE SEQUENCE [LARGE SCALE GENOMIC DNA]</scope>
    <source>
        <strain evidence="3">cv. St1</strain>
    </source>
</reference>
<protein>
    <submittedName>
        <fullName evidence="2">DUF4219 domain-containing protein</fullName>
    </submittedName>
</protein>
<proteinExistence type="predicted"/>